<dbReference type="PANTHER" id="PTHR13710:SF154">
    <property type="entry name" value="RECQ HELICASE, PUTATIVE (AFU_ORTHOLOGUE AFUA_6G14720)-RELATED"/>
    <property type="match status" value="1"/>
</dbReference>
<organism evidence="9 15">
    <name type="scientific">Talaromyces rugulosus</name>
    <name type="common">Penicillium rugulosum</name>
    <dbReference type="NCBI Taxonomy" id="121627"/>
    <lineage>
        <taxon>Eukaryota</taxon>
        <taxon>Fungi</taxon>
        <taxon>Dikarya</taxon>
        <taxon>Ascomycota</taxon>
        <taxon>Pezizomycotina</taxon>
        <taxon>Eurotiomycetes</taxon>
        <taxon>Eurotiomycetidae</taxon>
        <taxon>Eurotiales</taxon>
        <taxon>Trichocomaceae</taxon>
        <taxon>Talaromyces</taxon>
        <taxon>Talaromyces sect. Islandici</taxon>
    </lineage>
</organism>
<dbReference type="PANTHER" id="PTHR13710">
    <property type="entry name" value="DNA HELICASE RECQ FAMILY MEMBER"/>
    <property type="match status" value="1"/>
</dbReference>
<evidence type="ECO:0000256" key="1">
    <source>
        <dbReference type="ARBA" id="ARBA00005446"/>
    </source>
</evidence>
<dbReference type="GO" id="GO:0009378">
    <property type="term" value="F:four-way junction helicase activity"/>
    <property type="evidence" value="ECO:0007669"/>
    <property type="project" value="TreeGrafter"/>
</dbReference>
<proteinExistence type="inferred from homology"/>
<evidence type="ECO:0000313" key="12">
    <source>
        <dbReference type="EMBL" id="QKX61416.1"/>
    </source>
</evidence>
<dbReference type="GO" id="GO:0003676">
    <property type="term" value="F:nucleic acid binding"/>
    <property type="evidence" value="ECO:0007669"/>
    <property type="project" value="InterPro"/>
</dbReference>
<dbReference type="EMBL" id="CP055903">
    <property type="protein sequence ID" value="QKX63186.1"/>
    <property type="molecule type" value="Genomic_DNA"/>
</dbReference>
<accession>A0A7H8QN42</accession>
<sequence length="1661" mass="190019">MYNTFFEQLEEFPIVVCRECRHAVWPSQIETHLRRAHRYVSTTMRVTLADDVRTWPNIAHDPIELNIPATRTTAIQQLVAPVDGYRCQLSSHSCQYICTTMPTMRQHWIKHHQWSRTRKIGQPTHMEQKQIQHEQDQACRPVQCQRLFPVKANSQYFAIIPETDEAVAPDGDACETLIQNMQAHWRSVQEAADRKIQAGQVDEANPWLRRTEWVKYLGEFDIPDLIQSVSPPPADIDGQPSIEPEAHAIWTAMARLATISQLSVIHQIGVFVRLEAIRTEQHQTRYTPLEAYQDEESIVKQVRPWQEMLMFFWRTQQPHEWTSPPYRFTRRQRMAWERLVDAVRIPPTRQVSKGKVITRSGATRAPWVEEEEEEEGEEEEEEEEERDTMSIDSLSVDSNEPDFFNDRSDGIEKTMEETAMGRTVDVDAIFDIERPPENEEEASNITVPPLSPVERACLDFCIELLNQRITRREYDSALVCAAAVLGVREGGFRTPEDYPPILSRVIKVARFMVVKKAVELSDEPEEEDAAELPSSMDHTDWDSAYGGSPPPSSPGRKGCLQWVTQMMDRFMVRGSQGPTQWMLDLRTYGLKIHYNTTSAGHVQWQNGDELCYKDRQFTMNEFRGMVHAVVQDARRILIDDILGCPSDAVPAIPWDRLYDDPSNNQARWSFLQDTRTQWPVDGEHWMWHRIRQDPAVRRRFIQADGQGFHPARWMAYQNRITAFLEKLLVAIQFTWGQPARAPELLSIRHENSPMGGIRNMFIEDGMVVLVAQYHKGYQLSGDVKIIHRYLPREVGELLVWYLWLVQPFERVVSGNIYQRDQVSSHIWTAHPHQAKWNSERLRHILQRESAMGLRGQSLHIASYREVAIAISRRYLRNKYRFAADDGDDPEAMDEVQLLADAADRQAGHDPHTAGGIYARESRELFGAMASMRERYRGSSQDWHTWLGFASCQPPSDPDADPFSAPPASSTSWFTDEAQRSREERWQRMQRMDVDQALRDMMGPDAAFRGPQKQIVQAVIQGQSPVIGVMPTGGGKSLLFMLPAWMARGGTTVVIIPLVSLRDDLQRRCAELDIQCVAWNNRQPADGASIVLITPESAVRDETFSTFLNRKQFTGQLDRIVIDECHIALHDQYDFRKSMTQLGQLVRYRAPMLLLTATMPREDEERLCQRMYFPPSTVHWIRARTSRHNIAYRVVRIARPQEHGRRGDVGAAIMAWIEQEIPRYSPGKVVVYANSRHQTEQVAEALGCGAYHSHTIDRAGMLSTFRQTPSGVIVATSALGMGIDIPDIRCVIHVGRPRSLLDYAQESGRAGRDGQGSTAVMVLDGSGGGWGDPVTDRDAGSLRALEQVQRYIDQPCRRGVFDPYLDGEVDGYQRQQCEEGEAACDGCCAAAIPVETQATSPTTQSETPAISPARRVQVQARSPVPAPARSPKRKLSEAFTMVTMPHARRRGYNEPWEQLRSHIEREARTVDSIREHFDRWVGRCRICAMHEAPSEHFTYQCPRAEGQQAAAWIEETIRKVTGNQREDGRNGYEDYAVCFQCHSPQWICPRWVRVDHGGYQRTKEACRYLETAAHTMAQLLHGPMREVIQPAWERRLAQMPGGGVPHENQAALIRHFQRKFGKRGEERSGLVEEMTWMCSWVDDTMQVDVESSEDSNSIISHM</sequence>
<feature type="compositionally biased region" description="Low complexity" evidence="6">
    <location>
        <begin position="1415"/>
        <end position="1428"/>
    </location>
</feature>
<dbReference type="EMBL" id="CP055899">
    <property type="protein sequence ID" value="QKX55377.1"/>
    <property type="molecule type" value="Genomic_DNA"/>
</dbReference>
<dbReference type="Pfam" id="PF00270">
    <property type="entry name" value="DEAD"/>
    <property type="match status" value="1"/>
</dbReference>
<reference evidence="9" key="1">
    <citation type="journal article" date="2020" name="Mol. Plant Microbe">
        <title>Chromosome-scale genome assembly of Talaromyces rugulosus W13939, a mycoparasitic fungus and promising biocontrol agent.</title>
        <authorList>
            <person name="Wang B."/>
            <person name="Guo L."/>
            <person name="Ye K."/>
            <person name="Wang L."/>
        </authorList>
    </citation>
    <scope>NUCLEOTIDE SEQUENCE</scope>
    <source>
        <strain evidence="9">W13939</strain>
    </source>
</reference>
<dbReference type="Proteomes" id="UP000509510">
    <property type="component" value="Chromosome VI"/>
</dbReference>
<keyword evidence="3" id="KW-0067">ATP-binding</keyword>
<evidence type="ECO:0000256" key="3">
    <source>
        <dbReference type="ARBA" id="ARBA00022840"/>
    </source>
</evidence>
<dbReference type="EMBL" id="CP055900">
    <property type="protein sequence ID" value="QKX59658.1"/>
    <property type="molecule type" value="Genomic_DNA"/>
</dbReference>
<evidence type="ECO:0000256" key="2">
    <source>
        <dbReference type="ARBA" id="ARBA00022741"/>
    </source>
</evidence>
<feature type="domain" description="Helicase ATP-binding" evidence="7">
    <location>
        <begin position="1016"/>
        <end position="1176"/>
    </location>
</feature>
<feature type="compositionally biased region" description="Low complexity" evidence="6">
    <location>
        <begin position="960"/>
        <end position="969"/>
    </location>
</feature>
<protein>
    <recommendedName>
        <fullName evidence="5">DNA 3'-5' helicase</fullName>
        <ecNumber evidence="5">5.6.2.4</ecNumber>
    </recommendedName>
</protein>
<dbReference type="GO" id="GO:0005694">
    <property type="term" value="C:chromosome"/>
    <property type="evidence" value="ECO:0007669"/>
    <property type="project" value="TreeGrafter"/>
</dbReference>
<dbReference type="EMBL" id="CP055902">
    <property type="protein sequence ID" value="QKX61416.1"/>
    <property type="molecule type" value="Genomic_DNA"/>
</dbReference>
<comment type="catalytic activity">
    <reaction evidence="4">
        <text>Couples ATP hydrolysis with the unwinding of duplex DNA by translocating in the 3'-5' direction.</text>
        <dbReference type="EC" id="5.6.2.4"/>
    </reaction>
</comment>
<evidence type="ECO:0000259" key="7">
    <source>
        <dbReference type="PROSITE" id="PS51192"/>
    </source>
</evidence>
<evidence type="ECO:0000313" key="15">
    <source>
        <dbReference type="Proteomes" id="UP000509510"/>
    </source>
</evidence>
<evidence type="ECO:0000313" key="14">
    <source>
        <dbReference type="EMBL" id="QKX63186.1"/>
    </source>
</evidence>
<evidence type="ECO:0000259" key="8">
    <source>
        <dbReference type="PROSITE" id="PS51194"/>
    </source>
</evidence>
<dbReference type="EMBL" id="CP055900">
    <property type="protein sequence ID" value="QKX57735.1"/>
    <property type="molecule type" value="Genomic_DNA"/>
</dbReference>
<dbReference type="GO" id="GO:0000724">
    <property type="term" value="P:double-strand break repair via homologous recombination"/>
    <property type="evidence" value="ECO:0007669"/>
    <property type="project" value="TreeGrafter"/>
</dbReference>
<dbReference type="SMART" id="SM00490">
    <property type="entry name" value="HELICc"/>
    <property type="match status" value="1"/>
</dbReference>
<evidence type="ECO:0000313" key="11">
    <source>
        <dbReference type="EMBL" id="QKX59658.1"/>
    </source>
</evidence>
<keyword evidence="2" id="KW-0547">Nucleotide-binding</keyword>
<feature type="region of interest" description="Disordered" evidence="6">
    <location>
        <begin position="522"/>
        <end position="558"/>
    </location>
</feature>
<evidence type="ECO:0000313" key="13">
    <source>
        <dbReference type="EMBL" id="QKX63185.1"/>
    </source>
</evidence>
<feature type="region of interest" description="Disordered" evidence="6">
    <location>
        <begin position="354"/>
        <end position="408"/>
    </location>
</feature>
<dbReference type="EMBL" id="CP055902">
    <property type="protein sequence ID" value="QKX63185.1"/>
    <property type="molecule type" value="Genomic_DNA"/>
</dbReference>
<dbReference type="CDD" id="cd17920">
    <property type="entry name" value="DEXHc_RecQ"/>
    <property type="match status" value="1"/>
</dbReference>
<evidence type="ECO:0000256" key="5">
    <source>
        <dbReference type="ARBA" id="ARBA00034808"/>
    </source>
</evidence>
<evidence type="ECO:0000313" key="9">
    <source>
        <dbReference type="EMBL" id="QKX55377.1"/>
    </source>
</evidence>
<dbReference type="Gene3D" id="3.40.50.300">
    <property type="entry name" value="P-loop containing nucleotide triphosphate hydrolases"/>
    <property type="match status" value="2"/>
</dbReference>
<name>A0A7H8QN42_TALRU</name>
<dbReference type="Proteomes" id="UP000509510">
    <property type="component" value="Chromosome III"/>
</dbReference>
<evidence type="ECO:0000256" key="4">
    <source>
        <dbReference type="ARBA" id="ARBA00034617"/>
    </source>
</evidence>
<dbReference type="GO" id="GO:0005524">
    <property type="term" value="F:ATP binding"/>
    <property type="evidence" value="ECO:0007669"/>
    <property type="project" value="UniProtKB-KW"/>
</dbReference>
<dbReference type="SUPFAM" id="SSF52540">
    <property type="entry name" value="P-loop containing nucleoside triphosphate hydrolases"/>
    <property type="match status" value="1"/>
</dbReference>
<dbReference type="PROSITE" id="PS51192">
    <property type="entry name" value="HELICASE_ATP_BIND_1"/>
    <property type="match status" value="1"/>
</dbReference>
<gene>
    <name evidence="9" type="ORF">TRUGW13939_02469</name>
    <name evidence="10" type="ORF">TRUGW13939_04855</name>
    <name evidence="11" type="ORF">TRUGW13939_06795</name>
    <name evidence="12" type="ORF">TRUGW13939_08564</name>
    <name evidence="13" type="ORF">TRUGW13939_10354</name>
    <name evidence="14" type="ORF">TRUGW13939_10355</name>
</gene>
<dbReference type="SMART" id="SM00487">
    <property type="entry name" value="DEXDc"/>
    <property type="match status" value="1"/>
</dbReference>
<keyword evidence="15" id="KW-1185">Reference proteome</keyword>
<dbReference type="GO" id="GO:0005737">
    <property type="term" value="C:cytoplasm"/>
    <property type="evidence" value="ECO:0007669"/>
    <property type="project" value="TreeGrafter"/>
</dbReference>
<dbReference type="Pfam" id="PF12013">
    <property type="entry name" value="OrsD"/>
    <property type="match status" value="1"/>
</dbReference>
<dbReference type="OrthoDB" id="4507197at2759"/>
<feature type="compositionally biased region" description="Polar residues" evidence="6">
    <location>
        <begin position="1398"/>
        <end position="1407"/>
    </location>
</feature>
<dbReference type="PROSITE" id="PS51194">
    <property type="entry name" value="HELICASE_CTER"/>
    <property type="match status" value="1"/>
</dbReference>
<dbReference type="InterPro" id="IPR001650">
    <property type="entry name" value="Helicase_C-like"/>
</dbReference>
<dbReference type="KEGG" id="trg:TRUGW13939_02469"/>
<dbReference type="RefSeq" id="XP_035341556.1">
    <property type="nucleotide sequence ID" value="XM_035485663.1"/>
</dbReference>
<dbReference type="Pfam" id="PF00271">
    <property type="entry name" value="Helicase_C"/>
    <property type="match status" value="1"/>
</dbReference>
<dbReference type="Proteomes" id="UP000509510">
    <property type="component" value="Chromosome II"/>
</dbReference>
<dbReference type="Proteomes" id="UP000509510">
    <property type="component" value="Chromosome V"/>
</dbReference>
<dbReference type="InterPro" id="IPR014001">
    <property type="entry name" value="Helicase_ATP-bd"/>
</dbReference>
<dbReference type="InterPro" id="IPR027417">
    <property type="entry name" value="P-loop_NTPase"/>
</dbReference>
<evidence type="ECO:0000256" key="6">
    <source>
        <dbReference type="SAM" id="MobiDB-lite"/>
    </source>
</evidence>
<evidence type="ECO:0000313" key="10">
    <source>
        <dbReference type="EMBL" id="QKX57735.1"/>
    </source>
</evidence>
<dbReference type="InterPro" id="IPR022698">
    <property type="entry name" value="OrsD"/>
</dbReference>
<feature type="region of interest" description="Disordered" evidence="6">
    <location>
        <begin position="1398"/>
        <end position="1432"/>
    </location>
</feature>
<dbReference type="GeneID" id="55989978"/>
<reference evidence="15" key="2">
    <citation type="submission" date="2020-06" db="EMBL/GenBank/DDBJ databases">
        <title>A chromosome-scale genome assembly of Talaromyces rugulosus W13939.</title>
        <authorList>
            <person name="Wang B."/>
            <person name="Guo L."/>
            <person name="Ye K."/>
            <person name="Wang L."/>
        </authorList>
    </citation>
    <scope>NUCLEOTIDE SEQUENCE [LARGE SCALE GENOMIC DNA]</scope>
    <source>
        <strain evidence="15">W13939</strain>
    </source>
</reference>
<feature type="region of interest" description="Disordered" evidence="6">
    <location>
        <begin position="953"/>
        <end position="977"/>
    </location>
</feature>
<dbReference type="InterPro" id="IPR011545">
    <property type="entry name" value="DEAD/DEAH_box_helicase_dom"/>
</dbReference>
<comment type="similarity">
    <text evidence="1">Belongs to the helicase family. RecQ subfamily.</text>
</comment>
<dbReference type="EC" id="5.6.2.4" evidence="5"/>
<dbReference type="GO" id="GO:0043138">
    <property type="term" value="F:3'-5' DNA helicase activity"/>
    <property type="evidence" value="ECO:0007669"/>
    <property type="project" value="UniProtKB-EC"/>
</dbReference>
<feature type="compositionally biased region" description="Acidic residues" evidence="6">
    <location>
        <begin position="368"/>
        <end position="386"/>
    </location>
</feature>
<feature type="domain" description="Helicase C-terminal" evidence="8">
    <location>
        <begin position="1215"/>
        <end position="1363"/>
    </location>
</feature>